<reference evidence="4 5" key="1">
    <citation type="journal article" date="2014" name="Int. J. Syst. Evol. Microbiol.">
        <title>Complete genome sequence of Corynebacterium casei LMG S-19264T (=DSM 44701T), isolated from a smear-ripened cheese.</title>
        <authorList>
            <consortium name="US DOE Joint Genome Institute (JGI-PGF)"/>
            <person name="Walter F."/>
            <person name="Albersmeier A."/>
            <person name="Kalinowski J."/>
            <person name="Ruckert C."/>
        </authorList>
    </citation>
    <scope>NUCLEOTIDE SEQUENCE [LARGE SCALE GENOMIC DNA]</scope>
    <source>
        <strain evidence="4 5">CGMCC 1.12976</strain>
    </source>
</reference>
<evidence type="ECO:0000259" key="3">
    <source>
        <dbReference type="Pfam" id="PF13406"/>
    </source>
</evidence>
<sequence>MAQVNASANRRLSAKAAPRGAPQGQRSGATRAAQSGTRQAAKSSRSKRALTGIRRRGVVIALSVTGVIAAMLVTGVIVAAPLGDAIGQAVNGALSVGAKNEVPDAPQSIVVPPQSAAVSQAGDTAGALPGLPGLADVAWATRISTETNISVRAIQAYAGVAIAKQTENPGCHLGWNTLAAIGSVESGNGTHGGSTVGVDGAVTPPIYGPALDGNGFNTVPDSDAGAIDADATGDRAVGPMQMIPQAWRNWGTDANADGKVDPQNIDDATLATANYLCHAGGDLSTDAGWKKAVAAYNDAGSYALKVSQAANRFAAATAT</sequence>
<accession>A0A917B197</accession>
<keyword evidence="2" id="KW-1133">Transmembrane helix</keyword>
<dbReference type="Gene3D" id="1.10.530.10">
    <property type="match status" value="1"/>
</dbReference>
<feature type="compositionally biased region" description="Polar residues" evidence="1">
    <location>
        <begin position="1"/>
        <end position="10"/>
    </location>
</feature>
<evidence type="ECO:0000256" key="1">
    <source>
        <dbReference type="SAM" id="MobiDB-lite"/>
    </source>
</evidence>
<protein>
    <recommendedName>
        <fullName evidence="3">Transglycosylase SLT domain-containing protein</fullName>
    </recommendedName>
</protein>
<dbReference type="CDD" id="cd13399">
    <property type="entry name" value="Slt35-like"/>
    <property type="match status" value="1"/>
</dbReference>
<keyword evidence="2" id="KW-0812">Transmembrane</keyword>
<keyword evidence="5" id="KW-1185">Reference proteome</keyword>
<feature type="transmembrane region" description="Helical" evidence="2">
    <location>
        <begin position="57"/>
        <end position="82"/>
    </location>
</feature>
<evidence type="ECO:0000256" key="2">
    <source>
        <dbReference type="SAM" id="Phobius"/>
    </source>
</evidence>
<evidence type="ECO:0000313" key="4">
    <source>
        <dbReference type="EMBL" id="GGF11305.1"/>
    </source>
</evidence>
<dbReference type="Pfam" id="PF13406">
    <property type="entry name" value="SLT_2"/>
    <property type="match status" value="1"/>
</dbReference>
<dbReference type="GO" id="GO:0009253">
    <property type="term" value="P:peptidoglycan catabolic process"/>
    <property type="evidence" value="ECO:0007669"/>
    <property type="project" value="TreeGrafter"/>
</dbReference>
<dbReference type="InterPro" id="IPR023346">
    <property type="entry name" value="Lysozyme-like_dom_sf"/>
</dbReference>
<name>A0A917B197_9MICO</name>
<gene>
    <name evidence="4" type="ORF">GCM10011399_01390</name>
</gene>
<organism evidence="4 5">
    <name type="scientific">Subtercola lobariae</name>
    <dbReference type="NCBI Taxonomy" id="1588641"/>
    <lineage>
        <taxon>Bacteria</taxon>
        <taxon>Bacillati</taxon>
        <taxon>Actinomycetota</taxon>
        <taxon>Actinomycetes</taxon>
        <taxon>Micrococcales</taxon>
        <taxon>Microbacteriaceae</taxon>
        <taxon>Subtercola</taxon>
    </lineage>
</organism>
<dbReference type="Proteomes" id="UP000598775">
    <property type="component" value="Unassembled WGS sequence"/>
</dbReference>
<feature type="domain" description="Transglycosylase SLT" evidence="3">
    <location>
        <begin position="236"/>
        <end position="280"/>
    </location>
</feature>
<dbReference type="PANTHER" id="PTHR30163">
    <property type="entry name" value="MEMBRANE-BOUND LYTIC MUREIN TRANSGLYCOSYLASE B"/>
    <property type="match status" value="1"/>
</dbReference>
<feature type="region of interest" description="Disordered" evidence="1">
    <location>
        <begin position="1"/>
        <end position="48"/>
    </location>
</feature>
<keyword evidence="2" id="KW-0472">Membrane</keyword>
<dbReference type="GO" id="GO:0008933">
    <property type="term" value="F:peptidoglycan lytic transglycosylase activity"/>
    <property type="evidence" value="ECO:0007669"/>
    <property type="project" value="TreeGrafter"/>
</dbReference>
<dbReference type="PANTHER" id="PTHR30163:SF8">
    <property type="entry name" value="LYTIC MUREIN TRANSGLYCOSYLASE"/>
    <property type="match status" value="1"/>
</dbReference>
<dbReference type="InterPro" id="IPR031304">
    <property type="entry name" value="SLT_2"/>
</dbReference>
<dbReference type="InterPro" id="IPR043426">
    <property type="entry name" value="MltB-like"/>
</dbReference>
<dbReference type="EMBL" id="BMGP01000001">
    <property type="protein sequence ID" value="GGF11305.1"/>
    <property type="molecule type" value="Genomic_DNA"/>
</dbReference>
<evidence type="ECO:0000313" key="5">
    <source>
        <dbReference type="Proteomes" id="UP000598775"/>
    </source>
</evidence>
<feature type="compositionally biased region" description="Polar residues" evidence="1">
    <location>
        <begin position="24"/>
        <end position="43"/>
    </location>
</feature>
<dbReference type="AlphaFoldDB" id="A0A917B197"/>
<dbReference type="SUPFAM" id="SSF53955">
    <property type="entry name" value="Lysozyme-like"/>
    <property type="match status" value="1"/>
</dbReference>
<comment type="caution">
    <text evidence="4">The sequence shown here is derived from an EMBL/GenBank/DDBJ whole genome shotgun (WGS) entry which is preliminary data.</text>
</comment>
<proteinExistence type="predicted"/>